<gene>
    <name evidence="1" type="ORF">FHS03_004038</name>
</gene>
<proteinExistence type="predicted"/>
<dbReference type="EMBL" id="JACHXD010000012">
    <property type="protein sequence ID" value="MBB3120965.1"/>
    <property type="molecule type" value="Genomic_DNA"/>
</dbReference>
<protein>
    <submittedName>
        <fullName evidence="1">Uncharacterized protein</fullName>
    </submittedName>
</protein>
<dbReference type="RefSeq" id="WP_183442707.1">
    <property type="nucleotide sequence ID" value="NZ_JACHXD010000012.1"/>
</dbReference>
<organism evidence="1 2">
    <name type="scientific">Pseudoduganella violacea</name>
    <dbReference type="NCBI Taxonomy" id="1715466"/>
    <lineage>
        <taxon>Bacteria</taxon>
        <taxon>Pseudomonadati</taxon>
        <taxon>Pseudomonadota</taxon>
        <taxon>Betaproteobacteria</taxon>
        <taxon>Burkholderiales</taxon>
        <taxon>Oxalobacteraceae</taxon>
        <taxon>Telluria group</taxon>
        <taxon>Pseudoduganella</taxon>
    </lineage>
</organism>
<keyword evidence="2" id="KW-1185">Reference proteome</keyword>
<name>A0A7W5FVG1_9BURK</name>
<dbReference type="Proteomes" id="UP000541535">
    <property type="component" value="Unassembled WGS sequence"/>
</dbReference>
<reference evidence="1 2" key="1">
    <citation type="submission" date="2020-08" db="EMBL/GenBank/DDBJ databases">
        <title>Genomic Encyclopedia of Type Strains, Phase III (KMG-III): the genomes of soil and plant-associated and newly described type strains.</title>
        <authorList>
            <person name="Whitman W."/>
        </authorList>
    </citation>
    <scope>NUCLEOTIDE SEQUENCE [LARGE SCALE GENOMIC DNA]</scope>
    <source>
        <strain evidence="1 2">CECT 8897</strain>
    </source>
</reference>
<sequence length="169" mass="18815">MLILVLLLIWWFWPERQVLISDANATNCLDHISAMVEKWRKEGRTPTAIESLRQAEIAKCNGVPGKCAAMIGAINADLAFLGRAVLSGSMAPSDYLLHMRDRKLKMHALHRDPTVCEAYSHGDADSDLVPDELDGCPCARSTEMATPRAGGHQPWCNRAHFEPRHGLMR</sequence>
<comment type="caution">
    <text evidence="1">The sequence shown here is derived from an EMBL/GenBank/DDBJ whole genome shotgun (WGS) entry which is preliminary data.</text>
</comment>
<evidence type="ECO:0000313" key="2">
    <source>
        <dbReference type="Proteomes" id="UP000541535"/>
    </source>
</evidence>
<accession>A0A7W5FVG1</accession>
<dbReference type="AlphaFoldDB" id="A0A7W5FVG1"/>
<evidence type="ECO:0000313" key="1">
    <source>
        <dbReference type="EMBL" id="MBB3120965.1"/>
    </source>
</evidence>